<dbReference type="InterPro" id="IPR032623">
    <property type="entry name" value="FecR_N"/>
</dbReference>
<dbReference type="InterPro" id="IPR006860">
    <property type="entry name" value="FecR"/>
</dbReference>
<dbReference type="Pfam" id="PF04773">
    <property type="entry name" value="FecR"/>
    <property type="match status" value="1"/>
</dbReference>
<dbReference type="Gene3D" id="3.55.50.30">
    <property type="match status" value="1"/>
</dbReference>
<comment type="caution">
    <text evidence="3">The sequence shown here is derived from an EMBL/GenBank/DDBJ whole genome shotgun (WGS) entry which is preliminary data.</text>
</comment>
<evidence type="ECO:0000313" key="4">
    <source>
        <dbReference type="Proteomes" id="UP000063434"/>
    </source>
</evidence>
<feature type="domain" description="FecR N-terminal" evidence="2">
    <location>
        <begin position="12"/>
        <end position="51"/>
    </location>
</feature>
<evidence type="ECO:0000259" key="1">
    <source>
        <dbReference type="Pfam" id="PF04773"/>
    </source>
</evidence>
<evidence type="ECO:0000259" key="2">
    <source>
        <dbReference type="Pfam" id="PF16220"/>
    </source>
</evidence>
<dbReference type="InterPro" id="IPR012373">
    <property type="entry name" value="Ferrdict_sens_TM"/>
</dbReference>
<dbReference type="PIRSF" id="PIRSF018266">
    <property type="entry name" value="FecR"/>
    <property type="match status" value="1"/>
</dbReference>
<dbReference type="AlphaFoldDB" id="A0A120G104"/>
<dbReference type="Pfam" id="PF16220">
    <property type="entry name" value="DUF4880"/>
    <property type="match status" value="1"/>
</dbReference>
<proteinExistence type="predicted"/>
<protein>
    <submittedName>
        <fullName evidence="3">Fec operon regulator FecR</fullName>
    </submittedName>
</protein>
<reference evidence="3 4" key="1">
    <citation type="submission" date="2015-05" db="EMBL/GenBank/DDBJ databases">
        <title>A genomic and transcriptomic approach to investigate the blue pigment phenotype in Pseudomonas fluorescens.</title>
        <authorList>
            <person name="Andreani N.A."/>
            <person name="Cardazzo B."/>
        </authorList>
    </citation>
    <scope>NUCLEOTIDE SEQUENCE [LARGE SCALE GENOMIC DNA]</scope>
    <source>
        <strain evidence="3 4">Ps_40</strain>
    </source>
</reference>
<organism evidence="3 4">
    <name type="scientific">Pseudomonas fluorescens</name>
    <dbReference type="NCBI Taxonomy" id="294"/>
    <lineage>
        <taxon>Bacteria</taxon>
        <taxon>Pseudomonadati</taxon>
        <taxon>Pseudomonadota</taxon>
        <taxon>Gammaproteobacteria</taxon>
        <taxon>Pseudomonadales</taxon>
        <taxon>Pseudomonadaceae</taxon>
        <taxon>Pseudomonas</taxon>
    </lineage>
</organism>
<dbReference type="Gene3D" id="2.60.120.1440">
    <property type="match status" value="1"/>
</dbReference>
<dbReference type="Proteomes" id="UP000063434">
    <property type="component" value="Unassembled WGS sequence"/>
</dbReference>
<dbReference type="GO" id="GO:0016989">
    <property type="term" value="F:sigma factor antagonist activity"/>
    <property type="evidence" value="ECO:0007669"/>
    <property type="project" value="TreeGrafter"/>
</dbReference>
<sequence>MRTVSNPQDPLEQAADWQIRLQEEPHARADFEQWLTESDAHRAAWRKMETLWGALGELPVEPQTAHARSLVPEPTRRPQPINRSCRRWPALATAAGMAAIAIMMAPQATLALRADYQTGVAQVRTVQLADGSTVVLSPQSALKVLDADGRQVELLKGQAYFQVAPDPQHPFIAHAGQLSVRVLGTAFDLDLQQDAAEVALEHGQVQAENTQPPLSERLMPGQRLKFSWPSGKVERSSLVPTQVAAWRRGSLFIENQSVADIVEQLQRYTSGWIVITDPSLNTRRITGVYDLNDPPRALKALAQSLGVNSRQMTPWVHTLGNF</sequence>
<dbReference type="PANTHER" id="PTHR30273:SF2">
    <property type="entry name" value="PROTEIN FECR"/>
    <property type="match status" value="1"/>
</dbReference>
<dbReference type="PANTHER" id="PTHR30273">
    <property type="entry name" value="PERIPLASMIC SIGNAL SENSOR AND SIGMA FACTOR ACTIVATOR FECR-RELATED"/>
    <property type="match status" value="1"/>
</dbReference>
<dbReference type="EMBL" id="LCYC01000031">
    <property type="protein sequence ID" value="KWV77036.1"/>
    <property type="molecule type" value="Genomic_DNA"/>
</dbReference>
<dbReference type="PATRIC" id="fig|294.195.peg.2574"/>
<feature type="domain" description="FecR protein" evidence="1">
    <location>
        <begin position="115"/>
        <end position="206"/>
    </location>
</feature>
<gene>
    <name evidence="3" type="ORF">PFL603g_02418</name>
</gene>
<name>A0A120G104_PSEFL</name>
<evidence type="ECO:0000313" key="3">
    <source>
        <dbReference type="EMBL" id="KWV77036.1"/>
    </source>
</evidence>
<accession>A0A120G104</accession>